<reference evidence="1 2" key="1">
    <citation type="journal article" date="2021" name="BMC Genomics">
        <title>Datura genome reveals duplications of psychoactive alkaloid biosynthetic genes and high mutation rate following tissue culture.</title>
        <authorList>
            <person name="Rajewski A."/>
            <person name="Carter-House D."/>
            <person name="Stajich J."/>
            <person name="Litt A."/>
        </authorList>
    </citation>
    <scope>NUCLEOTIDE SEQUENCE [LARGE SCALE GENOMIC DNA]</scope>
    <source>
        <strain evidence="1">AR-01</strain>
    </source>
</reference>
<protein>
    <submittedName>
        <fullName evidence="1">Uncharacterized protein</fullName>
    </submittedName>
</protein>
<gene>
    <name evidence="1" type="ORF">HAX54_002899</name>
</gene>
<feature type="non-terminal residue" evidence="1">
    <location>
        <position position="1"/>
    </location>
</feature>
<comment type="caution">
    <text evidence="1">The sequence shown here is derived from an EMBL/GenBank/DDBJ whole genome shotgun (WGS) entry which is preliminary data.</text>
</comment>
<evidence type="ECO:0000313" key="2">
    <source>
        <dbReference type="Proteomes" id="UP000823775"/>
    </source>
</evidence>
<dbReference type="EMBL" id="JACEIK010001130">
    <property type="protein sequence ID" value="MCD7466306.1"/>
    <property type="molecule type" value="Genomic_DNA"/>
</dbReference>
<dbReference type="Proteomes" id="UP000823775">
    <property type="component" value="Unassembled WGS sequence"/>
</dbReference>
<accession>A0ABS8T628</accession>
<proteinExistence type="predicted"/>
<keyword evidence="2" id="KW-1185">Reference proteome</keyword>
<name>A0ABS8T628_DATST</name>
<evidence type="ECO:0000313" key="1">
    <source>
        <dbReference type="EMBL" id="MCD7466306.1"/>
    </source>
</evidence>
<organism evidence="1 2">
    <name type="scientific">Datura stramonium</name>
    <name type="common">Jimsonweed</name>
    <name type="synonym">Common thornapple</name>
    <dbReference type="NCBI Taxonomy" id="4076"/>
    <lineage>
        <taxon>Eukaryota</taxon>
        <taxon>Viridiplantae</taxon>
        <taxon>Streptophyta</taxon>
        <taxon>Embryophyta</taxon>
        <taxon>Tracheophyta</taxon>
        <taxon>Spermatophyta</taxon>
        <taxon>Magnoliopsida</taxon>
        <taxon>eudicotyledons</taxon>
        <taxon>Gunneridae</taxon>
        <taxon>Pentapetalae</taxon>
        <taxon>asterids</taxon>
        <taxon>lamiids</taxon>
        <taxon>Solanales</taxon>
        <taxon>Solanaceae</taxon>
        <taxon>Solanoideae</taxon>
        <taxon>Datureae</taxon>
        <taxon>Datura</taxon>
    </lineage>
</organism>
<sequence>FESGNRGPHRSSHRGYAAPNYTSCCIGMPCALCIKSSRGVVRCQPPSAVILVAFESSLATLALLSPK</sequence>